<reference evidence="1" key="2">
    <citation type="submission" date="2023-07" db="EMBL/GenBank/DDBJ databases">
        <authorList>
            <consortium name="Lawrence Berkeley National Laboratory"/>
            <person name="Haridas S."/>
            <person name="Hensen N."/>
            <person name="Bonometti L."/>
            <person name="Westerberg I."/>
            <person name="Brannstrom I.O."/>
            <person name="Guillou S."/>
            <person name="Cros-Aarteil S."/>
            <person name="Calhoun S."/>
            <person name="Kuo A."/>
            <person name="Mondo S."/>
            <person name="Pangilinan J."/>
            <person name="Riley R."/>
            <person name="LaButti K."/>
            <person name="Andreopoulos B."/>
            <person name="Lipzen A."/>
            <person name="Chen C."/>
            <person name="Yanf M."/>
            <person name="Daum C."/>
            <person name="Ng V."/>
            <person name="Clum A."/>
            <person name="Steindorff A."/>
            <person name="Ohm R."/>
            <person name="Martin F."/>
            <person name="Silar P."/>
            <person name="Natvig D."/>
            <person name="Lalanne C."/>
            <person name="Gautier V."/>
            <person name="Ament-velasquez S.L."/>
            <person name="Kruys A."/>
            <person name="Hutchinson M.I."/>
            <person name="Powell A.J."/>
            <person name="Barry K."/>
            <person name="Miller A.N."/>
            <person name="Grigoriev I.V."/>
            <person name="Debuchy R."/>
            <person name="Gladieux P."/>
            <person name="Thoren M.H."/>
            <person name="Johannesson H."/>
        </authorList>
    </citation>
    <scope>NUCLEOTIDE SEQUENCE</scope>
    <source>
        <strain evidence="1">FGSC 1904</strain>
    </source>
</reference>
<dbReference type="EMBL" id="JAUTDP010000015">
    <property type="protein sequence ID" value="KAK3388610.1"/>
    <property type="molecule type" value="Genomic_DNA"/>
</dbReference>
<evidence type="ECO:0000313" key="1">
    <source>
        <dbReference type="EMBL" id="KAK3388610.1"/>
    </source>
</evidence>
<organism evidence="1 2">
    <name type="scientific">Sordaria brevicollis</name>
    <dbReference type="NCBI Taxonomy" id="83679"/>
    <lineage>
        <taxon>Eukaryota</taxon>
        <taxon>Fungi</taxon>
        <taxon>Dikarya</taxon>
        <taxon>Ascomycota</taxon>
        <taxon>Pezizomycotina</taxon>
        <taxon>Sordariomycetes</taxon>
        <taxon>Sordariomycetidae</taxon>
        <taxon>Sordariales</taxon>
        <taxon>Sordariaceae</taxon>
        <taxon>Sordaria</taxon>
    </lineage>
</organism>
<evidence type="ECO:0000313" key="2">
    <source>
        <dbReference type="Proteomes" id="UP001281003"/>
    </source>
</evidence>
<sequence length="202" mass="23311">MLTEDYNTNTLGSRQDYKQQDITRHGIHRMSRRHSFFWFAMLSVAYPGKRHFRISSHAAEVTPRIEVMMARCSRSRRERKQGHRIAYVLVKTSQLPIPVSYAAARGTSIFRPTTSQQGLTCGTFSFIASPSCSDLTPWQAVNFRILRLEMVSEWFDLHFAKLLLWTFWCNRLVPPCPRNQVEAVLVANSETGRISPLSGFRK</sequence>
<dbReference type="AlphaFoldDB" id="A0AAE0NW03"/>
<proteinExistence type="predicted"/>
<dbReference type="Proteomes" id="UP001281003">
    <property type="component" value="Unassembled WGS sequence"/>
</dbReference>
<keyword evidence="2" id="KW-1185">Reference proteome</keyword>
<comment type="caution">
    <text evidence="1">The sequence shown here is derived from an EMBL/GenBank/DDBJ whole genome shotgun (WGS) entry which is preliminary data.</text>
</comment>
<accession>A0AAE0NW03</accession>
<name>A0AAE0NW03_SORBR</name>
<protein>
    <submittedName>
        <fullName evidence="1">Uncharacterized protein</fullName>
    </submittedName>
</protein>
<reference evidence="1" key="1">
    <citation type="journal article" date="2023" name="Mol. Phylogenet. Evol.">
        <title>Genome-scale phylogeny and comparative genomics of the fungal order Sordariales.</title>
        <authorList>
            <person name="Hensen N."/>
            <person name="Bonometti L."/>
            <person name="Westerberg I."/>
            <person name="Brannstrom I.O."/>
            <person name="Guillou S."/>
            <person name="Cros-Aarteil S."/>
            <person name="Calhoun S."/>
            <person name="Haridas S."/>
            <person name="Kuo A."/>
            <person name="Mondo S."/>
            <person name="Pangilinan J."/>
            <person name="Riley R."/>
            <person name="LaButti K."/>
            <person name="Andreopoulos B."/>
            <person name="Lipzen A."/>
            <person name="Chen C."/>
            <person name="Yan M."/>
            <person name="Daum C."/>
            <person name="Ng V."/>
            <person name="Clum A."/>
            <person name="Steindorff A."/>
            <person name="Ohm R.A."/>
            <person name="Martin F."/>
            <person name="Silar P."/>
            <person name="Natvig D.O."/>
            <person name="Lalanne C."/>
            <person name="Gautier V."/>
            <person name="Ament-Velasquez S.L."/>
            <person name="Kruys A."/>
            <person name="Hutchinson M.I."/>
            <person name="Powell A.J."/>
            <person name="Barry K."/>
            <person name="Miller A.N."/>
            <person name="Grigoriev I.V."/>
            <person name="Debuchy R."/>
            <person name="Gladieux P."/>
            <person name="Hiltunen Thoren M."/>
            <person name="Johannesson H."/>
        </authorList>
    </citation>
    <scope>NUCLEOTIDE SEQUENCE</scope>
    <source>
        <strain evidence="1">FGSC 1904</strain>
    </source>
</reference>
<gene>
    <name evidence="1" type="ORF">B0T20DRAFT_98876</name>
</gene>